<evidence type="ECO:0000313" key="3">
    <source>
        <dbReference type="Proteomes" id="UP000649179"/>
    </source>
</evidence>
<protein>
    <submittedName>
        <fullName evidence="2">Uncharacterized protein</fullName>
    </submittedName>
</protein>
<proteinExistence type="predicted"/>
<gene>
    <name evidence="2" type="ORF">GCM10011519_16630</name>
</gene>
<organism evidence="2 3">
    <name type="scientific">Marmoricola endophyticus</name>
    <dbReference type="NCBI Taxonomy" id="2040280"/>
    <lineage>
        <taxon>Bacteria</taxon>
        <taxon>Bacillati</taxon>
        <taxon>Actinomycetota</taxon>
        <taxon>Actinomycetes</taxon>
        <taxon>Propionibacteriales</taxon>
        <taxon>Nocardioidaceae</taxon>
        <taxon>Marmoricola</taxon>
    </lineage>
</organism>
<evidence type="ECO:0000256" key="1">
    <source>
        <dbReference type="SAM" id="MobiDB-lite"/>
    </source>
</evidence>
<feature type="region of interest" description="Disordered" evidence="1">
    <location>
        <begin position="54"/>
        <end position="73"/>
    </location>
</feature>
<name>A0A917F3Z9_9ACTN</name>
<sequence length="73" mass="7749">MHLRDLGRAQVGERLLGGRVGRAVVAHHRIVTNPARGGDGAGLRFDFGWDPDLDSREARSSHGPAMPASAVGH</sequence>
<dbReference type="EMBL" id="BMKQ01000001">
    <property type="protein sequence ID" value="GGF43429.1"/>
    <property type="molecule type" value="Genomic_DNA"/>
</dbReference>
<keyword evidence="3" id="KW-1185">Reference proteome</keyword>
<reference evidence="2" key="2">
    <citation type="submission" date="2020-09" db="EMBL/GenBank/DDBJ databases">
        <authorList>
            <person name="Sun Q."/>
            <person name="Zhou Y."/>
        </authorList>
    </citation>
    <scope>NUCLEOTIDE SEQUENCE</scope>
    <source>
        <strain evidence="2">CGMCC 1.16067</strain>
    </source>
</reference>
<dbReference type="Proteomes" id="UP000649179">
    <property type="component" value="Unassembled WGS sequence"/>
</dbReference>
<comment type="caution">
    <text evidence="2">The sequence shown here is derived from an EMBL/GenBank/DDBJ whole genome shotgun (WGS) entry which is preliminary data.</text>
</comment>
<reference evidence="2" key="1">
    <citation type="journal article" date="2014" name="Int. J. Syst. Evol. Microbiol.">
        <title>Complete genome sequence of Corynebacterium casei LMG S-19264T (=DSM 44701T), isolated from a smear-ripened cheese.</title>
        <authorList>
            <consortium name="US DOE Joint Genome Institute (JGI-PGF)"/>
            <person name="Walter F."/>
            <person name="Albersmeier A."/>
            <person name="Kalinowski J."/>
            <person name="Ruckert C."/>
        </authorList>
    </citation>
    <scope>NUCLEOTIDE SEQUENCE</scope>
    <source>
        <strain evidence="2">CGMCC 1.16067</strain>
    </source>
</reference>
<accession>A0A917F3Z9</accession>
<evidence type="ECO:0000313" key="2">
    <source>
        <dbReference type="EMBL" id="GGF43429.1"/>
    </source>
</evidence>
<dbReference type="AlphaFoldDB" id="A0A917F3Z9"/>